<reference evidence="2" key="1">
    <citation type="journal article" date="2011" name="PLoS ONE">
        <title>Genome of a low-salinity ammonia-oxidizing archaeon determined by single-cell and metagenomic analysis.</title>
        <authorList>
            <person name="Blainey P.C."/>
            <person name="Mosier A.C."/>
            <person name="Potanina A."/>
            <person name="Francis C.A."/>
            <person name="Quake S.R."/>
        </authorList>
    </citation>
    <scope>NUCLEOTIDE SEQUENCE [LARGE SCALE GENOMIC DNA]</scope>
    <source>
        <strain evidence="2">SFB1</strain>
    </source>
</reference>
<gene>
    <name evidence="2" type="ORF">Nlim_2042</name>
</gene>
<sequence length="496" mass="58652">MNKKPKILFWINGFFLHFCLAYYLQSHLNADFFGIIDINSKPKKFFQNQNFVNFQKIWFFHDQIKKNQVDPDLNYLLHFEQNYHINLWKSAINERFFYKHNRFYKFKKQEILSILEQELKFFESVLDEIKPDYFLTYDPPFHHQKLLLELCKAKDIRVLSVCGTGIENKIILTENGATFDLDSKSIDTHSSKIDEISKIQKTSYDLVVQKYLQNREIGFFNKFKALKDYLFDFDSELENSNFMYYGKTKFKVIKDAINLELKRRNNFHFLQKTTTLSPDLSIPYVYFPMNVDEEMNILHYAPYYTNQIEVIRHIAKSIPIDYVLYVKEHIASKLRGWMDPDYYKEIIEIPNVVFINPLFDNNALLKNSKLLVAIRGTTPLKAIKNGKASVIFGDQPFQILPSVFKVDSLDSLPILIKKALNHKVNPSDYEKYEGLLKNRSLEFDMFAYEYQRDSNFFSGRTLSNVLISDDVMNNFLKENENLFSDLVNGHLKIISS</sequence>
<dbReference type="AlphaFoldDB" id="F3KMZ8"/>
<evidence type="ECO:0000313" key="2">
    <source>
        <dbReference type="EMBL" id="EGG41231.1"/>
    </source>
</evidence>
<feature type="transmembrane region" description="Helical" evidence="1">
    <location>
        <begin position="7"/>
        <end position="24"/>
    </location>
</feature>
<keyword evidence="1" id="KW-0812">Transmembrane</keyword>
<accession>F3KMZ8</accession>
<dbReference type="Proteomes" id="UP000004348">
    <property type="component" value="Chromosome"/>
</dbReference>
<evidence type="ECO:0008006" key="3">
    <source>
        <dbReference type="Google" id="ProtNLM"/>
    </source>
</evidence>
<proteinExistence type="predicted"/>
<dbReference type="STRING" id="886738.Nlim_2042"/>
<keyword evidence="1" id="KW-1133">Transmembrane helix</keyword>
<name>F3KMZ8_9ARCH</name>
<keyword evidence="1" id="KW-0472">Membrane</keyword>
<organism evidence="2">
    <name type="scientific">Candidatus Nitrosarchaeum limnium SFB1</name>
    <dbReference type="NCBI Taxonomy" id="886738"/>
    <lineage>
        <taxon>Archaea</taxon>
        <taxon>Nitrososphaerota</taxon>
        <taxon>Nitrososphaeria</taxon>
        <taxon>Nitrosopumilales</taxon>
        <taxon>Nitrosopumilaceae</taxon>
        <taxon>Nitrosarchaeum</taxon>
    </lineage>
</organism>
<comment type="caution">
    <text evidence="2">The sequence shown here is derived from an EMBL/GenBank/DDBJ whole genome shotgun (WGS) entry which is preliminary data.</text>
</comment>
<dbReference type="HOGENOM" id="CLU_542507_0_0_2"/>
<protein>
    <recommendedName>
        <fullName evidence="3">Capsule polysaccharide biosynthesis protein</fullName>
    </recommendedName>
</protein>
<evidence type="ECO:0000256" key="1">
    <source>
        <dbReference type="SAM" id="Phobius"/>
    </source>
</evidence>
<dbReference type="EMBL" id="AEGP01000066">
    <property type="protein sequence ID" value="EGG41231.1"/>
    <property type="molecule type" value="Genomic_DNA"/>
</dbReference>